<dbReference type="EMBL" id="APCN01000826">
    <property type="status" value="NOT_ANNOTATED_CDS"/>
    <property type="molecule type" value="Genomic_DNA"/>
</dbReference>
<protein>
    <submittedName>
        <fullName evidence="1">Uncharacterized protein</fullName>
    </submittedName>
</protein>
<proteinExistence type="predicted"/>
<dbReference type="VEuPathDB" id="VectorBase:AARA014167"/>
<dbReference type="Proteomes" id="UP000075840">
    <property type="component" value="Unassembled WGS sequence"/>
</dbReference>
<evidence type="ECO:0000313" key="1">
    <source>
        <dbReference type="EnsemblMetazoa" id="AARA014167-PA"/>
    </source>
</evidence>
<sequence>MYFENFQNLIQDPDIGKSVRTVFIRAKSITRLITLLAFRPLLLYKWI</sequence>
<keyword evidence="2" id="KW-1185">Reference proteome</keyword>
<name>A0A182IF98_ANOAR</name>
<dbReference type="EnsemblMetazoa" id="AARA014167-RA">
    <property type="protein sequence ID" value="AARA014167-PA"/>
    <property type="gene ID" value="AARA014167"/>
</dbReference>
<organism evidence="1 2">
    <name type="scientific">Anopheles arabiensis</name>
    <name type="common">Mosquito</name>
    <dbReference type="NCBI Taxonomy" id="7173"/>
    <lineage>
        <taxon>Eukaryota</taxon>
        <taxon>Metazoa</taxon>
        <taxon>Ecdysozoa</taxon>
        <taxon>Arthropoda</taxon>
        <taxon>Hexapoda</taxon>
        <taxon>Insecta</taxon>
        <taxon>Pterygota</taxon>
        <taxon>Neoptera</taxon>
        <taxon>Endopterygota</taxon>
        <taxon>Diptera</taxon>
        <taxon>Nematocera</taxon>
        <taxon>Culicoidea</taxon>
        <taxon>Culicidae</taxon>
        <taxon>Anophelinae</taxon>
        <taxon>Anopheles</taxon>
    </lineage>
</organism>
<reference evidence="1" key="1">
    <citation type="submission" date="2022-08" db="UniProtKB">
        <authorList>
            <consortium name="EnsemblMetazoa"/>
        </authorList>
    </citation>
    <scope>IDENTIFICATION</scope>
    <source>
        <strain evidence="1">Dongola</strain>
    </source>
</reference>
<evidence type="ECO:0000313" key="2">
    <source>
        <dbReference type="Proteomes" id="UP000075840"/>
    </source>
</evidence>
<dbReference type="AlphaFoldDB" id="A0A182IF98"/>
<accession>A0A182IF98</accession>